<sequence>MTFRMKLGSSISLWRRSLDSEFCINRSTHYLILHSPSRTYIGPLELNWMWLLLET</sequence>
<dbReference type="EMBL" id="PDCK01000044">
    <property type="protein sequence ID" value="PRQ24815.1"/>
    <property type="molecule type" value="Genomic_DNA"/>
</dbReference>
<gene>
    <name evidence="1" type="ORF">RchiOBHm_Chr6g0276611</name>
</gene>
<comment type="caution">
    <text evidence="1">The sequence shown here is derived from an EMBL/GenBank/DDBJ whole genome shotgun (WGS) entry which is preliminary data.</text>
</comment>
<evidence type="ECO:0000313" key="2">
    <source>
        <dbReference type="Proteomes" id="UP000238479"/>
    </source>
</evidence>
<organism evidence="1 2">
    <name type="scientific">Rosa chinensis</name>
    <name type="common">China rose</name>
    <dbReference type="NCBI Taxonomy" id="74649"/>
    <lineage>
        <taxon>Eukaryota</taxon>
        <taxon>Viridiplantae</taxon>
        <taxon>Streptophyta</taxon>
        <taxon>Embryophyta</taxon>
        <taxon>Tracheophyta</taxon>
        <taxon>Spermatophyta</taxon>
        <taxon>Magnoliopsida</taxon>
        <taxon>eudicotyledons</taxon>
        <taxon>Gunneridae</taxon>
        <taxon>Pentapetalae</taxon>
        <taxon>rosids</taxon>
        <taxon>fabids</taxon>
        <taxon>Rosales</taxon>
        <taxon>Rosaceae</taxon>
        <taxon>Rosoideae</taxon>
        <taxon>Rosoideae incertae sedis</taxon>
        <taxon>Rosa</taxon>
    </lineage>
</organism>
<name>A0A2P6PSA4_ROSCH</name>
<dbReference type="Proteomes" id="UP000238479">
    <property type="component" value="Chromosome 6"/>
</dbReference>
<protein>
    <submittedName>
        <fullName evidence="1">Uncharacterized protein</fullName>
    </submittedName>
</protein>
<dbReference type="Gramene" id="PRQ24815">
    <property type="protein sequence ID" value="PRQ24815"/>
    <property type="gene ID" value="RchiOBHm_Chr6g0276611"/>
</dbReference>
<evidence type="ECO:0000313" key="1">
    <source>
        <dbReference type="EMBL" id="PRQ24815.1"/>
    </source>
</evidence>
<reference evidence="1 2" key="1">
    <citation type="journal article" date="2018" name="Nat. Genet.">
        <title>The Rosa genome provides new insights in the design of modern roses.</title>
        <authorList>
            <person name="Bendahmane M."/>
        </authorList>
    </citation>
    <scope>NUCLEOTIDE SEQUENCE [LARGE SCALE GENOMIC DNA]</scope>
    <source>
        <strain evidence="2">cv. Old Blush</strain>
    </source>
</reference>
<keyword evidence="2" id="KW-1185">Reference proteome</keyword>
<proteinExistence type="predicted"/>
<accession>A0A2P6PSA4</accession>
<dbReference type="AlphaFoldDB" id="A0A2P6PSA4"/>